<proteinExistence type="predicted"/>
<organism evidence="1 2">
    <name type="scientific">Sodiomyces alkalinus (strain CBS 110278 / VKM F-3762 / F11)</name>
    <name type="common">Alkaliphilic filamentous fungus</name>
    <dbReference type="NCBI Taxonomy" id="1314773"/>
    <lineage>
        <taxon>Eukaryota</taxon>
        <taxon>Fungi</taxon>
        <taxon>Dikarya</taxon>
        <taxon>Ascomycota</taxon>
        <taxon>Pezizomycotina</taxon>
        <taxon>Sordariomycetes</taxon>
        <taxon>Hypocreomycetidae</taxon>
        <taxon>Glomerellales</taxon>
        <taxon>Plectosphaerellaceae</taxon>
        <taxon>Sodiomyces</taxon>
    </lineage>
</organism>
<evidence type="ECO:0008006" key="3">
    <source>
        <dbReference type="Google" id="ProtNLM"/>
    </source>
</evidence>
<dbReference type="AlphaFoldDB" id="A0A3N2PR99"/>
<feature type="non-terminal residue" evidence="1">
    <location>
        <position position="1"/>
    </location>
</feature>
<dbReference type="Proteomes" id="UP000272025">
    <property type="component" value="Unassembled WGS sequence"/>
</dbReference>
<keyword evidence="2" id="KW-1185">Reference proteome</keyword>
<dbReference type="STRING" id="1314773.A0A3N2PR99"/>
<accession>A0A3N2PR99</accession>
<gene>
    <name evidence="1" type="ORF">SODALDRAFT_281511</name>
</gene>
<dbReference type="GeneID" id="39576768"/>
<dbReference type="RefSeq" id="XP_028464848.1">
    <property type="nucleotide sequence ID" value="XM_028608290.1"/>
</dbReference>
<evidence type="ECO:0000313" key="2">
    <source>
        <dbReference type="Proteomes" id="UP000272025"/>
    </source>
</evidence>
<evidence type="ECO:0000313" key="1">
    <source>
        <dbReference type="EMBL" id="ROT37042.1"/>
    </source>
</evidence>
<sequence>KGAGIGFGYTVYKGTTLIYSGKRPLVNAEVFNAEIVGARAGLNAALVRTSPSIKNITICLDNTTVI</sequence>
<protein>
    <recommendedName>
        <fullName evidence="3">RNase H type-1 domain-containing protein</fullName>
    </recommendedName>
</protein>
<name>A0A3N2PR99_SODAK</name>
<dbReference type="EMBL" id="ML119058">
    <property type="protein sequence ID" value="ROT37042.1"/>
    <property type="molecule type" value="Genomic_DNA"/>
</dbReference>
<reference evidence="1 2" key="1">
    <citation type="journal article" date="2018" name="Mol. Ecol.">
        <title>The obligate alkalophilic soda-lake fungus Sodiomyces alkalinus has shifted to a protein diet.</title>
        <authorList>
            <person name="Grum-Grzhimaylo A.A."/>
            <person name="Falkoski D.L."/>
            <person name="van den Heuvel J."/>
            <person name="Valero-Jimenez C.A."/>
            <person name="Min B."/>
            <person name="Choi I.G."/>
            <person name="Lipzen A."/>
            <person name="Daum C.G."/>
            <person name="Aanen D.K."/>
            <person name="Tsang A."/>
            <person name="Henrissat B."/>
            <person name="Bilanenko E.N."/>
            <person name="de Vries R.P."/>
            <person name="van Kan J.A.L."/>
            <person name="Grigoriev I.V."/>
            <person name="Debets A.J.M."/>
        </authorList>
    </citation>
    <scope>NUCLEOTIDE SEQUENCE [LARGE SCALE GENOMIC DNA]</scope>
    <source>
        <strain evidence="1 2">F11</strain>
    </source>
</reference>